<dbReference type="InterPro" id="IPR051085">
    <property type="entry name" value="MB_O-acyltransferase"/>
</dbReference>
<feature type="transmembrane region" description="Helical" evidence="2">
    <location>
        <begin position="115"/>
        <end position="133"/>
    </location>
</feature>
<name>A0A0N0P2M9_LEPSE</name>
<feature type="transmembrane region" description="Helical" evidence="2">
    <location>
        <begin position="318"/>
        <end position="341"/>
    </location>
</feature>
<dbReference type="PANTHER" id="PTHR13285:SF18">
    <property type="entry name" value="PROTEIN-CYSTEINE N-PALMITOYLTRANSFERASE RASP"/>
    <property type="match status" value="1"/>
</dbReference>
<dbReference type="VEuPathDB" id="TriTrypDB:Lsey_0589_0010"/>
<dbReference type="AlphaFoldDB" id="A0A0N0P2M9"/>
<organism evidence="3 4">
    <name type="scientific">Leptomonas seymouri</name>
    <dbReference type="NCBI Taxonomy" id="5684"/>
    <lineage>
        <taxon>Eukaryota</taxon>
        <taxon>Discoba</taxon>
        <taxon>Euglenozoa</taxon>
        <taxon>Kinetoplastea</taxon>
        <taxon>Metakinetoplastina</taxon>
        <taxon>Trypanosomatida</taxon>
        <taxon>Trypanosomatidae</taxon>
        <taxon>Leishmaniinae</taxon>
        <taxon>Leptomonas</taxon>
    </lineage>
</organism>
<keyword evidence="2" id="KW-0812">Transmembrane</keyword>
<dbReference type="GO" id="GO:0016746">
    <property type="term" value="F:acyltransferase activity"/>
    <property type="evidence" value="ECO:0007669"/>
    <property type="project" value="TreeGrafter"/>
</dbReference>
<dbReference type="OrthoDB" id="261651at2759"/>
<evidence type="ECO:0000256" key="2">
    <source>
        <dbReference type="SAM" id="Phobius"/>
    </source>
</evidence>
<keyword evidence="2" id="KW-0472">Membrane</keyword>
<feature type="transmembrane region" description="Helical" evidence="2">
    <location>
        <begin position="175"/>
        <end position="195"/>
    </location>
</feature>
<feature type="region of interest" description="Disordered" evidence="1">
    <location>
        <begin position="205"/>
        <end position="233"/>
    </location>
</feature>
<keyword evidence="4" id="KW-1185">Reference proteome</keyword>
<dbReference type="PANTHER" id="PTHR13285">
    <property type="entry name" value="ACYLTRANSFERASE"/>
    <property type="match status" value="1"/>
</dbReference>
<evidence type="ECO:0000256" key="1">
    <source>
        <dbReference type="SAM" id="MobiDB-lite"/>
    </source>
</evidence>
<comment type="caution">
    <text evidence="3">The sequence shown here is derived from an EMBL/GenBank/DDBJ whole genome shotgun (WGS) entry which is preliminary data.</text>
</comment>
<dbReference type="Proteomes" id="UP000038009">
    <property type="component" value="Unassembled WGS sequence"/>
</dbReference>
<protein>
    <submittedName>
        <fullName evidence="3">Putative glycerol uptake protein</fullName>
    </submittedName>
</protein>
<reference evidence="3 4" key="1">
    <citation type="journal article" date="2015" name="PLoS Pathog.">
        <title>Leptomonas seymouri: Adaptations to the Dixenous Life Cycle Analyzed by Genome Sequencing, Transcriptome Profiling and Co-infection with Leishmania donovani.</title>
        <authorList>
            <person name="Kraeva N."/>
            <person name="Butenko A."/>
            <person name="Hlavacova J."/>
            <person name="Kostygov A."/>
            <person name="Myskova J."/>
            <person name="Grybchuk D."/>
            <person name="Lestinova T."/>
            <person name="Votypka J."/>
            <person name="Volf P."/>
            <person name="Opperdoes F."/>
            <person name="Flegontov P."/>
            <person name="Lukes J."/>
            <person name="Yurchenko V."/>
        </authorList>
    </citation>
    <scope>NUCLEOTIDE SEQUENCE [LARGE SCALE GENOMIC DNA]</scope>
    <source>
        <strain evidence="3 4">ATCC 30220</strain>
    </source>
</reference>
<feature type="transmembrane region" description="Helical" evidence="2">
    <location>
        <begin position="261"/>
        <end position="288"/>
    </location>
</feature>
<sequence>MRRPVPGTPEFLCGPELSSLSALTDSQDGSTSHRSFRSSFTQARNEEGLALIRIPSSLHAESPAMKNGYELNGPTSTALTGPRRWKFSSLSLTTNIDAGAADNTTASLRFLSLEYLLCVLIELCFCVYGFVLLKGFCKREAHTYLHDLQHPFSGLVWLDSTGYDNKVDKQWSGFLYQYPTLICLALLLGLSSSVLRCVSSFNGSPSSTTAQSDAALSSSDDCPSGGAEYSDDEDLDKRCSNGALTLRQHTSRLARLCAAPLQWLCSLVADCWLLPVLYTVVGVIFIAVVHGPHFFLPILLIAANYVVFTRLQRWCPYWAFMAIMWVVHTGLLYIIELYAGFEGTYWLQYLFPTSFESTFNVLGPRFGRPGLWRQHMRWCVAF</sequence>
<proteinExistence type="predicted"/>
<dbReference type="EMBL" id="LJSK01000589">
    <property type="protein sequence ID" value="KPI82707.1"/>
    <property type="molecule type" value="Genomic_DNA"/>
</dbReference>
<feature type="compositionally biased region" description="Low complexity" evidence="1">
    <location>
        <begin position="205"/>
        <end position="221"/>
    </location>
</feature>
<evidence type="ECO:0000313" key="3">
    <source>
        <dbReference type="EMBL" id="KPI82707.1"/>
    </source>
</evidence>
<feature type="transmembrane region" description="Helical" evidence="2">
    <location>
        <begin position="294"/>
        <end position="311"/>
    </location>
</feature>
<evidence type="ECO:0000313" key="4">
    <source>
        <dbReference type="Proteomes" id="UP000038009"/>
    </source>
</evidence>
<keyword evidence="2" id="KW-1133">Transmembrane helix</keyword>
<dbReference type="GO" id="GO:0005783">
    <property type="term" value="C:endoplasmic reticulum"/>
    <property type="evidence" value="ECO:0007669"/>
    <property type="project" value="TreeGrafter"/>
</dbReference>
<accession>A0A0N0P2M9</accession>
<feature type="non-terminal residue" evidence="3">
    <location>
        <position position="382"/>
    </location>
</feature>
<gene>
    <name evidence="3" type="ORF">ABL78_8280</name>
</gene>